<gene>
    <name evidence="2" type="ORF">A2Z06_04860</name>
</gene>
<reference evidence="2 3" key="1">
    <citation type="journal article" date="2016" name="Nat. Commun.">
        <title>Thousands of microbial genomes shed light on interconnected biogeochemical processes in an aquifer system.</title>
        <authorList>
            <person name="Anantharaman K."/>
            <person name="Brown C.T."/>
            <person name="Hug L.A."/>
            <person name="Sharon I."/>
            <person name="Castelle C.J."/>
            <person name="Probst A.J."/>
            <person name="Thomas B.C."/>
            <person name="Singh A."/>
            <person name="Wilkins M.J."/>
            <person name="Karaoz U."/>
            <person name="Brodie E.L."/>
            <person name="Williams K.H."/>
            <person name="Hubbard S.S."/>
            <person name="Banfield J.F."/>
        </authorList>
    </citation>
    <scope>NUCLEOTIDE SEQUENCE [LARGE SCALE GENOMIC DNA]</scope>
</reference>
<protein>
    <recommendedName>
        <fullName evidence="4">DUF5683 domain-containing protein</fullName>
    </recommendedName>
</protein>
<evidence type="ECO:0000256" key="1">
    <source>
        <dbReference type="SAM" id="MobiDB-lite"/>
    </source>
</evidence>
<name>A0A1F5YBF6_9BACT</name>
<evidence type="ECO:0000313" key="2">
    <source>
        <dbReference type="EMBL" id="OGF97535.1"/>
    </source>
</evidence>
<dbReference type="AlphaFoldDB" id="A0A1F5YBF6"/>
<dbReference type="Proteomes" id="UP000179034">
    <property type="component" value="Unassembled WGS sequence"/>
</dbReference>
<comment type="caution">
    <text evidence="2">The sequence shown here is derived from an EMBL/GenBank/DDBJ whole genome shotgun (WGS) entry which is preliminary data.</text>
</comment>
<sequence length="278" mass="31690">MPYTVLRADSPADSTEEMPGEPAGTRTVIRYKPILLSGLLPGSGQLYQGQNRGYLYLAAEVASIAGWVVFRNQGGDAEEEYIDYAWINARENISTRNIRGDDEYYEHLARWTLSGQFDTDNNYDLNEPFTIDPWTEFESWNGEQWRIATINYFDPDSTGAYTIGTRADSLAALQYYSGRAYQSDFYWDWTKENTVLNYRAVQNQYLDLRSESNQAYQRATLSLIVLMANHAVSVVDAFISAKIELPAGGEDDRTKLDFELERGLKDFPGGTIRLTHRF</sequence>
<dbReference type="EMBL" id="MFIW01000080">
    <property type="protein sequence ID" value="OGF97535.1"/>
    <property type="molecule type" value="Genomic_DNA"/>
</dbReference>
<evidence type="ECO:0008006" key="4">
    <source>
        <dbReference type="Google" id="ProtNLM"/>
    </source>
</evidence>
<organism evidence="2 3">
    <name type="scientific">Candidatus Glassbacteria bacterium RBG_16_58_8</name>
    <dbReference type="NCBI Taxonomy" id="1817866"/>
    <lineage>
        <taxon>Bacteria</taxon>
        <taxon>Candidatus Glassiibacteriota</taxon>
    </lineage>
</organism>
<evidence type="ECO:0000313" key="3">
    <source>
        <dbReference type="Proteomes" id="UP000179034"/>
    </source>
</evidence>
<accession>A0A1F5YBF6</accession>
<proteinExistence type="predicted"/>
<feature type="region of interest" description="Disordered" evidence="1">
    <location>
        <begin position="1"/>
        <end position="23"/>
    </location>
</feature>